<dbReference type="RefSeq" id="WP_142929856.1">
    <property type="nucleotide sequence ID" value="NZ_ML660112.1"/>
</dbReference>
<evidence type="ECO:0000313" key="3">
    <source>
        <dbReference type="Proteomes" id="UP000319732"/>
    </source>
</evidence>
<dbReference type="Gene3D" id="3.40.50.10490">
    <property type="entry name" value="Glucose-6-phosphate isomerase like protein, domain 1"/>
    <property type="match status" value="1"/>
</dbReference>
<dbReference type="Proteomes" id="UP000319732">
    <property type="component" value="Unassembled WGS sequence"/>
</dbReference>
<dbReference type="GO" id="GO:0097367">
    <property type="term" value="F:carbohydrate derivative binding"/>
    <property type="evidence" value="ECO:0007669"/>
    <property type="project" value="InterPro"/>
</dbReference>
<reference evidence="2 3" key="1">
    <citation type="submission" date="2019-06" db="EMBL/GenBank/DDBJ databases">
        <title>Whole genome sequence for Cellvibrionaceae sp. R142.</title>
        <authorList>
            <person name="Wang G."/>
        </authorList>
    </citation>
    <scope>NUCLEOTIDE SEQUENCE [LARGE SCALE GENOMIC DNA]</scope>
    <source>
        <strain evidence="2 3">R142</strain>
    </source>
</reference>
<dbReference type="PROSITE" id="PS51071">
    <property type="entry name" value="HTH_RPIR"/>
    <property type="match status" value="1"/>
</dbReference>
<dbReference type="SUPFAM" id="SSF53697">
    <property type="entry name" value="SIS domain"/>
    <property type="match status" value="1"/>
</dbReference>
<keyword evidence="3" id="KW-1185">Reference proteome</keyword>
<feature type="domain" description="HTH rpiR-type" evidence="1">
    <location>
        <begin position="5"/>
        <end position="81"/>
    </location>
</feature>
<dbReference type="OrthoDB" id="3574600at2"/>
<dbReference type="InterPro" id="IPR009057">
    <property type="entry name" value="Homeodomain-like_sf"/>
</dbReference>
<dbReference type="Pfam" id="PF01418">
    <property type="entry name" value="HTH_6"/>
    <property type="match status" value="1"/>
</dbReference>
<dbReference type="InterPro" id="IPR047640">
    <property type="entry name" value="RpiR-like"/>
</dbReference>
<dbReference type="PANTHER" id="PTHR30514:SF18">
    <property type="entry name" value="RPIR-FAMILY TRANSCRIPTIONAL REGULATOR"/>
    <property type="match status" value="1"/>
</dbReference>
<dbReference type="PANTHER" id="PTHR30514">
    <property type="entry name" value="GLUCOKINASE"/>
    <property type="match status" value="1"/>
</dbReference>
<dbReference type="EMBL" id="VHSG01000036">
    <property type="protein sequence ID" value="TQV67231.1"/>
    <property type="molecule type" value="Genomic_DNA"/>
</dbReference>
<dbReference type="InterPro" id="IPR046348">
    <property type="entry name" value="SIS_dom_sf"/>
</dbReference>
<dbReference type="GO" id="GO:0003700">
    <property type="term" value="F:DNA-binding transcription factor activity"/>
    <property type="evidence" value="ECO:0007669"/>
    <property type="project" value="InterPro"/>
</dbReference>
<dbReference type="AlphaFoldDB" id="A0A545SQI0"/>
<dbReference type="InterPro" id="IPR036388">
    <property type="entry name" value="WH-like_DNA-bd_sf"/>
</dbReference>
<dbReference type="InterPro" id="IPR000281">
    <property type="entry name" value="HTH_RpiR"/>
</dbReference>
<protein>
    <submittedName>
        <fullName evidence="2">MurR/RpiR family transcriptional regulator</fullName>
    </submittedName>
</protein>
<dbReference type="SUPFAM" id="SSF46689">
    <property type="entry name" value="Homeodomain-like"/>
    <property type="match status" value="1"/>
</dbReference>
<gene>
    <name evidence="2" type="ORF">FKG94_25905</name>
</gene>
<comment type="caution">
    <text evidence="2">The sequence shown here is derived from an EMBL/GenBank/DDBJ whole genome shotgun (WGS) entry which is preliminary data.</text>
</comment>
<dbReference type="Gene3D" id="1.10.10.10">
    <property type="entry name" value="Winged helix-like DNA-binding domain superfamily/Winged helix DNA-binding domain"/>
    <property type="match status" value="1"/>
</dbReference>
<organism evidence="2 3">
    <name type="scientific">Exilibacterium tricleocarpae</name>
    <dbReference type="NCBI Taxonomy" id="2591008"/>
    <lineage>
        <taxon>Bacteria</taxon>
        <taxon>Pseudomonadati</taxon>
        <taxon>Pseudomonadota</taxon>
        <taxon>Gammaproteobacteria</taxon>
        <taxon>Cellvibrionales</taxon>
        <taxon>Cellvibrionaceae</taxon>
        <taxon>Exilibacterium</taxon>
    </lineage>
</organism>
<name>A0A545SQI0_9GAMM</name>
<dbReference type="GO" id="GO:1901135">
    <property type="term" value="P:carbohydrate derivative metabolic process"/>
    <property type="evidence" value="ECO:0007669"/>
    <property type="project" value="InterPro"/>
</dbReference>
<accession>A0A545SQI0</accession>
<evidence type="ECO:0000259" key="1">
    <source>
        <dbReference type="PROSITE" id="PS51071"/>
    </source>
</evidence>
<dbReference type="GO" id="GO:0003677">
    <property type="term" value="F:DNA binding"/>
    <property type="evidence" value="ECO:0007669"/>
    <property type="project" value="InterPro"/>
</dbReference>
<proteinExistence type="predicted"/>
<evidence type="ECO:0000313" key="2">
    <source>
        <dbReference type="EMBL" id="TQV67231.1"/>
    </source>
</evidence>
<sequence>MVVTGKVFASLKKSYEKLTATDKRIAAILSETPEFVAFGTVADVAAKAETSGPSVVRLAEKLGYSGFSGIQSAVRDDLSQYLSSSLNRIEQNKSNSVIEHTKAVELHNVEATLAKLSEANLRSVITLLSDLSRSVFILASDQCLGAAQTFRDLLHIARSGTYLLQGSEHRISSYFVEAKPNDILLCMDFERHENWVMRIHEKAVSRGLYTVAITNNPLSSLSIQSQLHFFASATAPGPFNSNTGLNALLNVLITEFAKQSKDTVSKRIVNVHKQWKEDTALEANK</sequence>